<dbReference type="Proteomes" id="UP001200145">
    <property type="component" value="Unassembled WGS sequence"/>
</dbReference>
<dbReference type="NCBIfam" id="NF041635">
    <property type="entry name" value="STM3941_fam"/>
    <property type="match status" value="1"/>
</dbReference>
<sequence>MHTLQQMEVKHNQEIEIPLKKIKIGFYLLGAMVFVLLGGWMINSALLAKNQLVGKFIFFIIGLAGVLFFGLLAFVMLIKIFKTKAGLILSDEGLTDNTSGVAAGFISWKEIRKINISNSGSNSYLVVLVKNPEKLIKRERNFIKRFAMRMNYKMTGTPIHIMANFLDIDLYTLDCLITDKRFPKKTLPNLDPDNK</sequence>
<feature type="transmembrane region" description="Helical" evidence="1">
    <location>
        <begin position="56"/>
        <end position="78"/>
    </location>
</feature>
<comment type="caution">
    <text evidence="2">The sequence shown here is derived from an EMBL/GenBank/DDBJ whole genome shotgun (WGS) entry which is preliminary data.</text>
</comment>
<evidence type="ECO:0000313" key="3">
    <source>
        <dbReference type="Proteomes" id="UP001200145"/>
    </source>
</evidence>
<organism evidence="2 3">
    <name type="scientific">Flavihumibacter fluminis</name>
    <dbReference type="NCBI Taxonomy" id="2909236"/>
    <lineage>
        <taxon>Bacteria</taxon>
        <taxon>Pseudomonadati</taxon>
        <taxon>Bacteroidota</taxon>
        <taxon>Chitinophagia</taxon>
        <taxon>Chitinophagales</taxon>
        <taxon>Chitinophagaceae</taxon>
        <taxon>Flavihumibacter</taxon>
    </lineage>
</organism>
<feature type="transmembrane region" description="Helical" evidence="1">
    <location>
        <begin position="24"/>
        <end position="44"/>
    </location>
</feature>
<name>A0ABS9BMD3_9BACT</name>
<protein>
    <submittedName>
        <fullName evidence="2">Uncharacterized protein</fullName>
    </submittedName>
</protein>
<gene>
    <name evidence="2" type="ORF">L0U88_18670</name>
</gene>
<reference evidence="2 3" key="1">
    <citation type="submission" date="2022-01" db="EMBL/GenBank/DDBJ databases">
        <title>Flavihumibacter sp. nov., isolated from sediment of a river.</title>
        <authorList>
            <person name="Liu H."/>
        </authorList>
    </citation>
    <scope>NUCLEOTIDE SEQUENCE [LARGE SCALE GENOMIC DNA]</scope>
    <source>
        <strain evidence="2 3">RY-1</strain>
    </source>
</reference>
<evidence type="ECO:0000256" key="1">
    <source>
        <dbReference type="SAM" id="Phobius"/>
    </source>
</evidence>
<keyword evidence="3" id="KW-1185">Reference proteome</keyword>
<keyword evidence="1" id="KW-0812">Transmembrane</keyword>
<accession>A0ABS9BMD3</accession>
<keyword evidence="1" id="KW-1133">Transmembrane helix</keyword>
<dbReference type="RefSeq" id="WP_234868028.1">
    <property type="nucleotide sequence ID" value="NZ_JAKEVY010000005.1"/>
</dbReference>
<evidence type="ECO:0000313" key="2">
    <source>
        <dbReference type="EMBL" id="MCF1716672.1"/>
    </source>
</evidence>
<proteinExistence type="predicted"/>
<dbReference type="EMBL" id="JAKEVY010000005">
    <property type="protein sequence ID" value="MCF1716672.1"/>
    <property type="molecule type" value="Genomic_DNA"/>
</dbReference>
<keyword evidence="1" id="KW-0472">Membrane</keyword>
<dbReference type="InterPro" id="IPR048136">
    <property type="entry name" value="STM3941-like"/>
</dbReference>